<dbReference type="KEGG" id="camu:CA2015_1112"/>
<evidence type="ECO:0000313" key="1">
    <source>
        <dbReference type="EMBL" id="AKP50561.1"/>
    </source>
</evidence>
<evidence type="ECO:0000313" key="2">
    <source>
        <dbReference type="Proteomes" id="UP000036520"/>
    </source>
</evidence>
<keyword evidence="2" id="KW-1185">Reference proteome</keyword>
<name>A0A0H4P7Y5_9BACT</name>
<dbReference type="Proteomes" id="UP000036520">
    <property type="component" value="Chromosome"/>
</dbReference>
<organism evidence="1 2">
    <name type="scientific">Cyclobacterium amurskyense</name>
    <dbReference type="NCBI Taxonomy" id="320787"/>
    <lineage>
        <taxon>Bacteria</taxon>
        <taxon>Pseudomonadati</taxon>
        <taxon>Bacteroidota</taxon>
        <taxon>Cytophagia</taxon>
        <taxon>Cytophagales</taxon>
        <taxon>Cyclobacteriaceae</taxon>
        <taxon>Cyclobacterium</taxon>
    </lineage>
</organism>
<reference evidence="1 2" key="1">
    <citation type="submission" date="2015-07" db="EMBL/GenBank/DDBJ databases">
        <authorList>
            <person name="Kim K.M."/>
        </authorList>
    </citation>
    <scope>NUCLEOTIDE SEQUENCE [LARGE SCALE GENOMIC DNA]</scope>
    <source>
        <strain evidence="1 2">KCTC 12363</strain>
    </source>
</reference>
<gene>
    <name evidence="1" type="ORF">CA2015_1112</name>
</gene>
<dbReference type="EMBL" id="CP012040">
    <property type="protein sequence ID" value="AKP50561.1"/>
    <property type="molecule type" value="Genomic_DNA"/>
</dbReference>
<dbReference type="AlphaFoldDB" id="A0A0H4P7Y5"/>
<accession>A0A0H4P7Y5</accession>
<protein>
    <submittedName>
        <fullName evidence="1">Uncharacterized protein</fullName>
    </submittedName>
</protein>
<proteinExistence type="predicted"/>
<sequence length="122" mass="13962">MGTLEGTLLYVGIPIFSPIPLKFRQLCHIFDVKTRMMSLFGRNFDGLGRKFEFKGGKFDLKGRMLSVLGTLALFFVRNWCLEGIRVCSRVPSRGFGALNKTYPIRKLVLQWDLVSNSDRARQ</sequence>